<dbReference type="Pfam" id="PF23140">
    <property type="entry name" value="Gp80"/>
    <property type="match status" value="1"/>
</dbReference>
<dbReference type="AlphaFoldDB" id="A0AA42IHF7"/>
<dbReference type="RefSeq" id="WP_196456288.1">
    <property type="nucleotide sequence ID" value="NZ_JACFYY010000001.1"/>
</dbReference>
<dbReference type="InterPro" id="IPR056908">
    <property type="entry name" value="Gp80-like"/>
</dbReference>
<dbReference type="EMBL" id="JAOCDH010000001">
    <property type="protein sequence ID" value="MDH0699911.1"/>
    <property type="molecule type" value="Genomic_DNA"/>
</dbReference>
<evidence type="ECO:0000313" key="1">
    <source>
        <dbReference type="EMBL" id="MDH0699911.1"/>
    </source>
</evidence>
<name>A0AA42IHF7_9GAMM</name>
<dbReference type="Proteomes" id="UP001161137">
    <property type="component" value="Unassembled WGS sequence"/>
</dbReference>
<sequence>MSNSSYSSQEIIRLLFTTVALATRPTAWYVGLHTGDPGIDGSANELTTGTDPNYERTALTWDESVVADLTRVANDAEVAFPASGAAGSYTIQFITIWDADTSGNCLARLPLVPARAVAPAGILRFPIGEIIIEGGINDD</sequence>
<accession>A0AA42IHF7</accession>
<comment type="caution">
    <text evidence="1">The sequence shown here is derived from an EMBL/GenBank/DDBJ whole genome shotgun (WGS) entry which is preliminary data.</text>
</comment>
<gene>
    <name evidence="1" type="ORF">N5D41_00220</name>
</gene>
<protein>
    <submittedName>
        <fullName evidence="1">Uncharacterized protein</fullName>
    </submittedName>
</protein>
<proteinExistence type="predicted"/>
<evidence type="ECO:0000313" key="2">
    <source>
        <dbReference type="Proteomes" id="UP001161137"/>
    </source>
</evidence>
<reference evidence="1" key="1">
    <citation type="submission" date="2022-09" db="EMBL/GenBank/DDBJ databases">
        <title>Intensive care unit water sources are persistently colonized with multi-drug resistant bacteria and are the site of extensive horizontal gene transfer of antibiotic resistance genes.</title>
        <authorList>
            <person name="Diorio-Toth L."/>
        </authorList>
    </citation>
    <scope>NUCLEOTIDE SEQUENCE</scope>
    <source>
        <strain evidence="1">GD03863</strain>
    </source>
</reference>
<organism evidence="1 2">
    <name type="scientific">Ectopseudomonas toyotomiensis</name>
    <dbReference type="NCBI Taxonomy" id="554344"/>
    <lineage>
        <taxon>Bacteria</taxon>
        <taxon>Pseudomonadati</taxon>
        <taxon>Pseudomonadota</taxon>
        <taxon>Gammaproteobacteria</taxon>
        <taxon>Pseudomonadales</taxon>
        <taxon>Pseudomonadaceae</taxon>
        <taxon>Ectopseudomonas</taxon>
    </lineage>
</organism>